<organism evidence="2 3">
    <name type="scientific">Pseudoalteromonas xiamenensis</name>
    <dbReference type="NCBI Taxonomy" id="882626"/>
    <lineage>
        <taxon>Bacteria</taxon>
        <taxon>Pseudomonadati</taxon>
        <taxon>Pseudomonadota</taxon>
        <taxon>Gammaproteobacteria</taxon>
        <taxon>Alteromonadales</taxon>
        <taxon>Pseudoalteromonadaceae</taxon>
        <taxon>Pseudoalteromonas</taxon>
    </lineage>
</organism>
<keyword evidence="1" id="KW-1133">Transmembrane helix</keyword>
<accession>A0A975DKW1</accession>
<dbReference type="AlphaFoldDB" id="A0A975DKW1"/>
<geneLocation type="plasmid" evidence="2 3">
    <name>unnamed4</name>
</geneLocation>
<protein>
    <submittedName>
        <fullName evidence="2">Uncharacterized protein</fullName>
    </submittedName>
</protein>
<dbReference type="RefSeq" id="WP_208844614.1">
    <property type="nucleotide sequence ID" value="NZ_CP072134.1"/>
</dbReference>
<keyword evidence="3" id="KW-1185">Reference proteome</keyword>
<dbReference type="Proteomes" id="UP000664904">
    <property type="component" value="Plasmid unnamed4"/>
</dbReference>
<keyword evidence="1" id="KW-0812">Transmembrane</keyword>
<evidence type="ECO:0000256" key="1">
    <source>
        <dbReference type="SAM" id="Phobius"/>
    </source>
</evidence>
<sequence>MYFKKVLFSYYLLTTVILFVFICLFSAVIAINSISELQSARNQLVSYFEKEVVIPAFTLKSLLEINDFDGYDILLKNEDVCENIQALGRQLKGKVVLVSEVLGIQMNENCEKTMTSDLSWYNKFRKSNDKIQFEMGDRTNPKIYIDFKVYNDNEFVGAISFGISYKDILDSLSEKIGGQRVELLISKNSGRDVLELLRPGNK</sequence>
<gene>
    <name evidence="2" type="ORF">J5O05_17200</name>
</gene>
<feature type="transmembrane region" description="Helical" evidence="1">
    <location>
        <begin position="7"/>
        <end position="31"/>
    </location>
</feature>
<dbReference type="KEGG" id="pxi:J5O05_17200"/>
<proteinExistence type="predicted"/>
<keyword evidence="1" id="KW-0472">Membrane</keyword>
<evidence type="ECO:0000313" key="2">
    <source>
        <dbReference type="EMBL" id="QTH72995.1"/>
    </source>
</evidence>
<dbReference type="EMBL" id="CP072134">
    <property type="protein sequence ID" value="QTH72995.1"/>
    <property type="molecule type" value="Genomic_DNA"/>
</dbReference>
<evidence type="ECO:0000313" key="3">
    <source>
        <dbReference type="Proteomes" id="UP000664904"/>
    </source>
</evidence>
<reference evidence="2" key="1">
    <citation type="submission" date="2021-03" db="EMBL/GenBank/DDBJ databases">
        <title>Complete Genome of Pseudoalteromonas xiamenensis STKMTI.2, a new potential marine bacterium producing anti-Vibrio compounds.</title>
        <authorList>
            <person name="Handayani D.P."/>
            <person name="Isnansetyo A."/>
            <person name="Istiqomah I."/>
            <person name="Jumina J."/>
        </authorList>
    </citation>
    <scope>NUCLEOTIDE SEQUENCE</scope>
    <source>
        <strain evidence="2">STKMTI.2</strain>
        <plasmid evidence="2">unnamed4</plasmid>
    </source>
</reference>
<name>A0A975DKW1_9GAMM</name>
<keyword evidence="2" id="KW-0614">Plasmid</keyword>